<protein>
    <submittedName>
        <fullName evidence="3">Uncharacterized protein</fullName>
    </submittedName>
</protein>
<feature type="coiled-coil region" evidence="1">
    <location>
        <begin position="252"/>
        <end position="279"/>
    </location>
</feature>
<dbReference type="KEGG" id="bor:COCMIDRAFT_3894"/>
<feature type="region of interest" description="Disordered" evidence="2">
    <location>
        <begin position="37"/>
        <end position="69"/>
    </location>
</feature>
<feature type="compositionally biased region" description="Polar residues" evidence="2">
    <location>
        <begin position="388"/>
        <end position="411"/>
    </location>
</feature>
<dbReference type="AlphaFoldDB" id="W6ZHY9"/>
<keyword evidence="4" id="KW-1185">Reference proteome</keyword>
<dbReference type="GeneID" id="19123584"/>
<feature type="compositionally biased region" description="Polar residues" evidence="2">
    <location>
        <begin position="165"/>
        <end position="175"/>
    </location>
</feature>
<feature type="region of interest" description="Disordered" evidence="2">
    <location>
        <begin position="165"/>
        <end position="201"/>
    </location>
</feature>
<dbReference type="OrthoDB" id="3694161at2759"/>
<feature type="compositionally biased region" description="Basic and acidic residues" evidence="2">
    <location>
        <begin position="109"/>
        <end position="125"/>
    </location>
</feature>
<feature type="region of interest" description="Disordered" evidence="2">
    <location>
        <begin position="311"/>
        <end position="521"/>
    </location>
</feature>
<proteinExistence type="predicted"/>
<evidence type="ECO:0000256" key="2">
    <source>
        <dbReference type="SAM" id="MobiDB-lite"/>
    </source>
</evidence>
<name>W6ZHY9_COCMI</name>
<dbReference type="Proteomes" id="UP000054032">
    <property type="component" value="Unassembled WGS sequence"/>
</dbReference>
<feature type="compositionally biased region" description="Basic and acidic residues" evidence="2">
    <location>
        <begin position="311"/>
        <end position="345"/>
    </location>
</feature>
<reference evidence="3 4" key="1">
    <citation type="journal article" date="2013" name="PLoS Genet.">
        <title>Comparative genome structure, secondary metabolite, and effector coding capacity across Cochliobolus pathogens.</title>
        <authorList>
            <person name="Condon B.J."/>
            <person name="Leng Y."/>
            <person name="Wu D."/>
            <person name="Bushley K.E."/>
            <person name="Ohm R.A."/>
            <person name="Otillar R."/>
            <person name="Martin J."/>
            <person name="Schackwitz W."/>
            <person name="Grimwood J."/>
            <person name="MohdZainudin N."/>
            <person name="Xue C."/>
            <person name="Wang R."/>
            <person name="Manning V.A."/>
            <person name="Dhillon B."/>
            <person name="Tu Z.J."/>
            <person name="Steffenson B.J."/>
            <person name="Salamov A."/>
            <person name="Sun H."/>
            <person name="Lowry S."/>
            <person name="LaButti K."/>
            <person name="Han J."/>
            <person name="Copeland A."/>
            <person name="Lindquist E."/>
            <person name="Barry K."/>
            <person name="Schmutz J."/>
            <person name="Baker S.E."/>
            <person name="Ciuffetti L.M."/>
            <person name="Grigoriev I.V."/>
            <person name="Zhong S."/>
            <person name="Turgeon B.G."/>
        </authorList>
    </citation>
    <scope>NUCLEOTIDE SEQUENCE [LARGE SCALE GENOMIC DNA]</scope>
    <source>
        <strain evidence="3 4">ATCC 44560</strain>
    </source>
</reference>
<keyword evidence="1" id="KW-0175">Coiled coil</keyword>
<feature type="compositionally biased region" description="Low complexity" evidence="2">
    <location>
        <begin position="42"/>
        <end position="52"/>
    </location>
</feature>
<sequence>MSPTKKPDASVPKPKPVIKKVKVVNKGSEIKQMAATVEAARKSAASSSKQSSIPNPVPQNLSGSTQYAPTSGRILIGKNAASRIRNPNGRVAKTTAPISQPKIWKIATGKKDEGCNASSKPKDAVGKTAAPVSQSKVKKIAVEKKGGVNDASSLRKSTLSDLTTVTTKNAPISQPKTKKLTNNKKDGVDNASSKPKSVLPGPATEAAITKRSIPLPNLTLRRMTNKALESLKERRWIAQTALDGLFPLMKTKDAIEIAVAALEQQIDDCNSDIQQLKRLPHSSHAGDIKPTDFKDILALASLVSCNRTTDENNKLDDITTKAPKPDIKRKQVAEEVDQTRPRDEALNVVEGNHKPRIKPPTTTKDARRNRLSPTLDEKLFGPDLDLSAPTSCCTSPSHITDARPTQPNSKAVSVPRTHKPSNAPTACSTENVKATEPTKNDKLHTVDTDNHAQTQTEISESTSSSPKNDVGGGIKPGSRASSEGKSLSKEKGVEDKRSEKRKHEYIEAEDAPNKKVHLSGQ</sequence>
<feature type="compositionally biased region" description="Basic and acidic residues" evidence="2">
    <location>
        <begin position="436"/>
        <end position="450"/>
    </location>
</feature>
<organism evidence="3 4">
    <name type="scientific">Bipolaris oryzae ATCC 44560</name>
    <dbReference type="NCBI Taxonomy" id="930090"/>
    <lineage>
        <taxon>Eukaryota</taxon>
        <taxon>Fungi</taxon>
        <taxon>Dikarya</taxon>
        <taxon>Ascomycota</taxon>
        <taxon>Pezizomycotina</taxon>
        <taxon>Dothideomycetes</taxon>
        <taxon>Pleosporomycetidae</taxon>
        <taxon>Pleosporales</taxon>
        <taxon>Pleosporineae</taxon>
        <taxon>Pleosporaceae</taxon>
        <taxon>Bipolaris</taxon>
    </lineage>
</organism>
<dbReference type="HOGENOM" id="CLU_526938_0_0_1"/>
<evidence type="ECO:0000313" key="4">
    <source>
        <dbReference type="Proteomes" id="UP000054032"/>
    </source>
</evidence>
<feature type="region of interest" description="Disordered" evidence="2">
    <location>
        <begin position="102"/>
        <end position="136"/>
    </location>
</feature>
<feature type="compositionally biased region" description="Basic and acidic residues" evidence="2">
    <location>
        <begin position="486"/>
        <end position="506"/>
    </location>
</feature>
<feature type="compositionally biased region" description="Polar residues" evidence="2">
    <location>
        <begin position="420"/>
        <end position="432"/>
    </location>
</feature>
<feature type="compositionally biased region" description="Polar residues" evidence="2">
    <location>
        <begin position="58"/>
        <end position="69"/>
    </location>
</feature>
<dbReference type="RefSeq" id="XP_007686376.1">
    <property type="nucleotide sequence ID" value="XM_007688186.1"/>
</dbReference>
<dbReference type="EMBL" id="KI963957">
    <property type="protein sequence ID" value="EUC47034.1"/>
    <property type="molecule type" value="Genomic_DNA"/>
</dbReference>
<gene>
    <name evidence="3" type="ORF">COCMIDRAFT_3894</name>
</gene>
<evidence type="ECO:0000256" key="1">
    <source>
        <dbReference type="SAM" id="Coils"/>
    </source>
</evidence>
<evidence type="ECO:0000313" key="3">
    <source>
        <dbReference type="EMBL" id="EUC47034.1"/>
    </source>
</evidence>
<feature type="compositionally biased region" description="Low complexity" evidence="2">
    <location>
        <begin position="453"/>
        <end position="465"/>
    </location>
</feature>
<accession>W6ZHY9</accession>